<evidence type="ECO:0000259" key="3">
    <source>
        <dbReference type="Pfam" id="PF17482"/>
    </source>
</evidence>
<dbReference type="Gene3D" id="3.40.50.11780">
    <property type="match status" value="2"/>
</dbReference>
<dbReference type="PANTHER" id="PTHR35861">
    <property type="match status" value="1"/>
</dbReference>
<evidence type="ECO:0000256" key="1">
    <source>
        <dbReference type="ARBA" id="ARBA00008005"/>
    </source>
</evidence>
<evidence type="ECO:0000313" key="5">
    <source>
        <dbReference type="Proteomes" id="UP001501637"/>
    </source>
</evidence>
<dbReference type="PANTHER" id="PTHR35861:SF1">
    <property type="entry name" value="PHAGE TAIL SHEATH PROTEIN"/>
    <property type="match status" value="1"/>
</dbReference>
<feature type="compositionally biased region" description="Low complexity" evidence="2">
    <location>
        <begin position="156"/>
        <end position="169"/>
    </location>
</feature>
<accession>A0ABP6MIB8</accession>
<gene>
    <name evidence="4" type="ORF">GCM10010449_39020</name>
</gene>
<dbReference type="InterPro" id="IPR052042">
    <property type="entry name" value="Tail_sheath_structural"/>
</dbReference>
<feature type="region of interest" description="Disordered" evidence="2">
    <location>
        <begin position="98"/>
        <end position="169"/>
    </location>
</feature>
<comment type="caution">
    <text evidence="4">The sequence shown here is derived from an EMBL/GenBank/DDBJ whole genome shotgun (WGS) entry which is preliminary data.</text>
</comment>
<feature type="compositionally biased region" description="Basic and acidic residues" evidence="2">
    <location>
        <begin position="137"/>
        <end position="155"/>
    </location>
</feature>
<sequence>MPVNVTYPGVYVDEVKSAVKTITGVPTSVAAFVGHAPRGPVDRPVHITGWADYQAIFGGLRANCPLSYAVYQFYLNGGSEAEIVRVVQDDKTVRLPLGKSAARPAKEPVRRVSSSATAAAGEGGESSAGAGEDESSGEDKKKGRGEQESGGDAKRSSASGSSGTASAEGPALLAASPGRWGRHLRAHVDHHTAEGEKPEGPRKLFNLTVRDLETGAAEHYLNVSVDPDSPRNLTHLLESSRLVRVDPDALIKKVPTPNDAPDDGADPFAFVPKDGTAAQQPYCSAPAEAGDDGADGDGRPRNLDPYLGDRAAKTGLYQLLKTDIFNMLCLPDSHWLDEQLQAKGGGVQPLRDVALQLCVERRALLLVDPTSSWPSGPTGGGSNADVVDAVVKKMTELETLGEAGKNAAVYYPRVLAPDPLLDGALRPFPPSGVMAGVLARTDVQRGVWKAPAGTDASLSGVSELEVPLTDLEIGRLNPVGVNCLRRLPAAGPVAWGARTLVGADRLASEWKYLPVRRLALFIEESLFRGTHWVVFEPNDEPLWASIRLNIGAFMNSLFRAGAFQGRTPQDAYLVKCDKDTNPQNDIDRGIVNIQVGFAPLKPAEFVIVHIQQLAGQIQV</sequence>
<dbReference type="Proteomes" id="UP001501637">
    <property type="component" value="Unassembled WGS sequence"/>
</dbReference>
<feature type="domain" description="Tail sheath protein C-terminal" evidence="3">
    <location>
        <begin position="508"/>
        <end position="611"/>
    </location>
</feature>
<proteinExistence type="inferred from homology"/>
<comment type="similarity">
    <text evidence="1">Belongs to the myoviridae tail sheath protein family.</text>
</comment>
<dbReference type="RefSeq" id="WP_344522265.1">
    <property type="nucleotide sequence ID" value="NZ_BAAAUG010000069.1"/>
</dbReference>
<feature type="region of interest" description="Disordered" evidence="2">
    <location>
        <begin position="282"/>
        <end position="306"/>
    </location>
</feature>
<evidence type="ECO:0000256" key="2">
    <source>
        <dbReference type="SAM" id="MobiDB-lite"/>
    </source>
</evidence>
<evidence type="ECO:0000313" key="4">
    <source>
        <dbReference type="EMBL" id="GAA3112955.1"/>
    </source>
</evidence>
<organism evidence="4 5">
    <name type="scientific">Streptomyces rectiviolaceus</name>
    <dbReference type="NCBI Taxonomy" id="332591"/>
    <lineage>
        <taxon>Bacteria</taxon>
        <taxon>Bacillati</taxon>
        <taxon>Actinomycetota</taxon>
        <taxon>Actinomycetes</taxon>
        <taxon>Kitasatosporales</taxon>
        <taxon>Streptomycetaceae</taxon>
        <taxon>Streptomyces</taxon>
    </lineage>
</organism>
<dbReference type="InterPro" id="IPR020287">
    <property type="entry name" value="Tail_sheath_C"/>
</dbReference>
<reference evidence="5" key="1">
    <citation type="journal article" date="2019" name="Int. J. Syst. Evol. Microbiol.">
        <title>The Global Catalogue of Microorganisms (GCM) 10K type strain sequencing project: providing services to taxonomists for standard genome sequencing and annotation.</title>
        <authorList>
            <consortium name="The Broad Institute Genomics Platform"/>
            <consortium name="The Broad Institute Genome Sequencing Center for Infectious Disease"/>
            <person name="Wu L."/>
            <person name="Ma J."/>
        </authorList>
    </citation>
    <scope>NUCLEOTIDE SEQUENCE [LARGE SCALE GENOMIC DNA]</scope>
    <source>
        <strain evidence="5">JCM 9092</strain>
    </source>
</reference>
<protein>
    <recommendedName>
        <fullName evidence="3">Tail sheath protein C-terminal domain-containing protein</fullName>
    </recommendedName>
</protein>
<dbReference type="Pfam" id="PF17482">
    <property type="entry name" value="Phage_sheath_1C"/>
    <property type="match status" value="1"/>
</dbReference>
<keyword evidence="5" id="KW-1185">Reference proteome</keyword>
<dbReference type="EMBL" id="BAAAUG010000069">
    <property type="protein sequence ID" value="GAA3112955.1"/>
    <property type="molecule type" value="Genomic_DNA"/>
</dbReference>
<name>A0ABP6MIB8_9ACTN</name>